<evidence type="ECO:0000313" key="2">
    <source>
        <dbReference type="EMBL" id="GLB52425.1"/>
    </source>
</evidence>
<reference evidence="2" key="1">
    <citation type="submission" date="2022-07" db="EMBL/GenBank/DDBJ databases">
        <title>Taxonomy of Novel Oxalotrophic and Methylotrophic Bacteria.</title>
        <authorList>
            <person name="Sahin N."/>
            <person name="Tani A."/>
        </authorList>
    </citation>
    <scope>NUCLEOTIDE SEQUENCE</scope>
    <source>
        <strain evidence="2">AM327</strain>
    </source>
</reference>
<evidence type="ECO:0000313" key="3">
    <source>
        <dbReference type="Proteomes" id="UP001143545"/>
    </source>
</evidence>
<accession>A0A9W6B6D3</accession>
<sequence>MKDFEKIFEGSSIAAQQIVSILEENNIEPIIKDETESGRLAGFAPKIINNVQVFVHKNELDKGKAIVTSFEQENV</sequence>
<protein>
    <recommendedName>
        <fullName evidence="1">DUF2007 domain-containing protein</fullName>
    </recommendedName>
</protein>
<name>A0A9W6B6D3_9FLAO</name>
<evidence type="ECO:0000259" key="1">
    <source>
        <dbReference type="Pfam" id="PF09413"/>
    </source>
</evidence>
<dbReference type="Proteomes" id="UP001143545">
    <property type="component" value="Unassembled WGS sequence"/>
</dbReference>
<dbReference type="InterPro" id="IPR018551">
    <property type="entry name" value="DUF2007"/>
</dbReference>
<dbReference type="EMBL" id="BRVP01000008">
    <property type="protein sequence ID" value="GLB52425.1"/>
    <property type="molecule type" value="Genomic_DNA"/>
</dbReference>
<dbReference type="Pfam" id="PF09413">
    <property type="entry name" value="DUF2007"/>
    <property type="match status" value="1"/>
</dbReference>
<comment type="caution">
    <text evidence="2">The sequence shown here is derived from an EMBL/GenBank/DDBJ whole genome shotgun (WGS) entry which is preliminary data.</text>
</comment>
<gene>
    <name evidence="2" type="ORF">NBRC110019_14650</name>
</gene>
<dbReference type="AlphaFoldDB" id="A0A9W6B6D3"/>
<dbReference type="RefSeq" id="WP_281753676.1">
    <property type="nucleotide sequence ID" value="NZ_BRVP01000008.1"/>
</dbReference>
<feature type="domain" description="DUF2007" evidence="1">
    <location>
        <begin position="7"/>
        <end position="71"/>
    </location>
</feature>
<organism evidence="2 3">
    <name type="scientific">Neptunitalea chrysea</name>
    <dbReference type="NCBI Taxonomy" id="1647581"/>
    <lineage>
        <taxon>Bacteria</taxon>
        <taxon>Pseudomonadati</taxon>
        <taxon>Bacteroidota</taxon>
        <taxon>Flavobacteriia</taxon>
        <taxon>Flavobacteriales</taxon>
        <taxon>Flavobacteriaceae</taxon>
        <taxon>Neptunitalea</taxon>
    </lineage>
</organism>
<keyword evidence="3" id="KW-1185">Reference proteome</keyword>
<proteinExistence type="predicted"/>